<gene>
    <name evidence="2" type="ORF">CLAFUR5_02424</name>
</gene>
<dbReference type="KEGG" id="ffu:CLAFUR5_02424"/>
<dbReference type="RefSeq" id="XP_047758695.1">
    <property type="nucleotide sequence ID" value="XM_047901572.1"/>
</dbReference>
<feature type="compositionally biased region" description="Polar residues" evidence="1">
    <location>
        <begin position="136"/>
        <end position="146"/>
    </location>
</feature>
<protein>
    <submittedName>
        <fullName evidence="2">Uncharacterized protein</fullName>
    </submittedName>
</protein>
<name>A0A9Q8LBH0_PASFU</name>
<accession>A0A9Q8LBH0</accession>
<organism evidence="2 3">
    <name type="scientific">Passalora fulva</name>
    <name type="common">Tomato leaf mold</name>
    <name type="synonym">Cladosporium fulvum</name>
    <dbReference type="NCBI Taxonomy" id="5499"/>
    <lineage>
        <taxon>Eukaryota</taxon>
        <taxon>Fungi</taxon>
        <taxon>Dikarya</taxon>
        <taxon>Ascomycota</taxon>
        <taxon>Pezizomycotina</taxon>
        <taxon>Dothideomycetes</taxon>
        <taxon>Dothideomycetidae</taxon>
        <taxon>Mycosphaerellales</taxon>
        <taxon>Mycosphaerellaceae</taxon>
        <taxon>Fulvia</taxon>
    </lineage>
</organism>
<keyword evidence="3" id="KW-1185">Reference proteome</keyword>
<proteinExistence type="predicted"/>
<feature type="region of interest" description="Disordered" evidence="1">
    <location>
        <begin position="119"/>
        <end position="146"/>
    </location>
</feature>
<sequence length="540" mass="59088">MSTINPFARLEDSPSSLYGDPETAITTYEPAYPVLSSQFHHDYYGPTIAETLGYTRDAYGNGDVEGQAQRTDTEVALPLGSVKGQHTAARVLPPHGGLLEPSKVERRLMLTVLLVRASVRSHQDSRRRTRHPSARNRPTNFPSVLDQSVPSITQHDAHVADILPGRTSLPRSASSLDSRSLAIGHTTSSHTPGIRTSDAAQDTGDGGTSLGQAVDILPKPISKQETVPPVPSNDNEEDNEPDHDSRARPGRKRTARGSEEAPTPKRAKASNVVARTTTAPPLHAVQALVLQPSSSTAPPGIEAEKLLQGSNGRAETSADGCGELNRDRIPLDTQMPLGTVITVAELAWFHPHCFQFPEVAKRMIRNKVASLEIARMQLEAAGEETSDKNLKTLNDRLKYQYTKGGQLAYPHKYAANNNKFDKKFVEAEGPRADLTADQWRFRSDYSSQRKIKEVFGHVKLEVIYEPVSAASRPTGKGRGKLTQYLEFAEQYDAAHPNAKLDTSHWDWVASKVNAQDPQLSTGFATLDHEVMAGLRAAWKA</sequence>
<evidence type="ECO:0000313" key="2">
    <source>
        <dbReference type="EMBL" id="UJO14329.1"/>
    </source>
</evidence>
<dbReference type="OrthoDB" id="3650720at2759"/>
<reference evidence="2" key="1">
    <citation type="submission" date="2021-12" db="EMBL/GenBank/DDBJ databases">
        <authorList>
            <person name="Zaccaron A."/>
            <person name="Stergiopoulos I."/>
        </authorList>
    </citation>
    <scope>NUCLEOTIDE SEQUENCE</scope>
    <source>
        <strain evidence="2">Race5_Kim</strain>
    </source>
</reference>
<dbReference type="AlphaFoldDB" id="A0A9Q8LBH0"/>
<evidence type="ECO:0000256" key="1">
    <source>
        <dbReference type="SAM" id="MobiDB-lite"/>
    </source>
</evidence>
<feature type="region of interest" description="Disordered" evidence="1">
    <location>
        <begin position="163"/>
        <end position="273"/>
    </location>
</feature>
<evidence type="ECO:0000313" key="3">
    <source>
        <dbReference type="Proteomes" id="UP000756132"/>
    </source>
</evidence>
<dbReference type="GeneID" id="71982302"/>
<dbReference type="Proteomes" id="UP000756132">
    <property type="component" value="Chromosome 2"/>
</dbReference>
<feature type="compositionally biased region" description="Low complexity" evidence="1">
    <location>
        <begin position="168"/>
        <end position="182"/>
    </location>
</feature>
<reference evidence="2" key="2">
    <citation type="journal article" date="2022" name="Microb. Genom.">
        <title>A chromosome-scale genome assembly of the tomato pathogen Cladosporium fulvum reveals a compartmentalized genome architecture and the presence of a dispensable chromosome.</title>
        <authorList>
            <person name="Zaccaron A.Z."/>
            <person name="Chen L.H."/>
            <person name="Samaras A."/>
            <person name="Stergiopoulos I."/>
        </authorList>
    </citation>
    <scope>NUCLEOTIDE SEQUENCE</scope>
    <source>
        <strain evidence="2">Race5_Kim</strain>
    </source>
</reference>
<dbReference type="EMBL" id="CP090164">
    <property type="protein sequence ID" value="UJO14329.1"/>
    <property type="molecule type" value="Genomic_DNA"/>
</dbReference>